<dbReference type="InterPro" id="IPR009057">
    <property type="entry name" value="Homeodomain-like_sf"/>
</dbReference>
<feature type="DNA-binding region" description="Homeobox" evidence="4">
    <location>
        <begin position="126"/>
        <end position="185"/>
    </location>
</feature>
<dbReference type="SUPFAM" id="SSF46689">
    <property type="entry name" value="Homeodomain-like"/>
    <property type="match status" value="1"/>
</dbReference>
<feature type="region of interest" description="Disordered" evidence="6">
    <location>
        <begin position="183"/>
        <end position="277"/>
    </location>
</feature>
<dbReference type="InterPro" id="IPR000047">
    <property type="entry name" value="HTH_motif"/>
</dbReference>
<feature type="region of interest" description="Disordered" evidence="6">
    <location>
        <begin position="85"/>
        <end position="116"/>
    </location>
</feature>
<feature type="compositionally biased region" description="Polar residues" evidence="6">
    <location>
        <begin position="229"/>
        <end position="249"/>
    </location>
</feature>
<dbReference type="PANTHER" id="PTHR24327:SF81">
    <property type="entry name" value="HOMEOTIC PROTEIN DISTAL-LESS-RELATED"/>
    <property type="match status" value="1"/>
</dbReference>
<feature type="domain" description="Homeobox" evidence="7">
    <location>
        <begin position="124"/>
        <end position="184"/>
    </location>
</feature>
<feature type="compositionally biased region" description="Low complexity" evidence="6">
    <location>
        <begin position="202"/>
        <end position="213"/>
    </location>
</feature>
<organism evidence="8 9">
    <name type="scientific">Mya arenaria</name>
    <name type="common">Soft-shell clam</name>
    <dbReference type="NCBI Taxonomy" id="6604"/>
    <lineage>
        <taxon>Eukaryota</taxon>
        <taxon>Metazoa</taxon>
        <taxon>Spiralia</taxon>
        <taxon>Lophotrochozoa</taxon>
        <taxon>Mollusca</taxon>
        <taxon>Bivalvia</taxon>
        <taxon>Autobranchia</taxon>
        <taxon>Heteroconchia</taxon>
        <taxon>Euheterodonta</taxon>
        <taxon>Imparidentia</taxon>
        <taxon>Neoheterodontei</taxon>
        <taxon>Myida</taxon>
        <taxon>Myoidea</taxon>
        <taxon>Myidae</taxon>
        <taxon>Mya</taxon>
    </lineage>
</organism>
<evidence type="ECO:0000259" key="7">
    <source>
        <dbReference type="PROSITE" id="PS50071"/>
    </source>
</evidence>
<dbReference type="Proteomes" id="UP001164746">
    <property type="component" value="Chromosome 5"/>
</dbReference>
<dbReference type="EMBL" id="CP111016">
    <property type="protein sequence ID" value="WAR04852.1"/>
    <property type="molecule type" value="Genomic_DNA"/>
</dbReference>
<evidence type="ECO:0000256" key="1">
    <source>
        <dbReference type="ARBA" id="ARBA00023125"/>
    </source>
</evidence>
<dbReference type="Gene3D" id="1.10.10.60">
    <property type="entry name" value="Homeodomain-like"/>
    <property type="match status" value="1"/>
</dbReference>
<dbReference type="InterPro" id="IPR001356">
    <property type="entry name" value="HD"/>
</dbReference>
<keyword evidence="9" id="KW-1185">Reference proteome</keyword>
<dbReference type="InterPro" id="IPR050460">
    <property type="entry name" value="Distal-less_Homeobox_TF"/>
</dbReference>
<dbReference type="PANTHER" id="PTHR24327">
    <property type="entry name" value="HOMEOBOX PROTEIN"/>
    <property type="match status" value="1"/>
</dbReference>
<evidence type="ECO:0000256" key="4">
    <source>
        <dbReference type="PROSITE-ProRule" id="PRU00108"/>
    </source>
</evidence>
<evidence type="ECO:0000256" key="2">
    <source>
        <dbReference type="ARBA" id="ARBA00023155"/>
    </source>
</evidence>
<dbReference type="InterPro" id="IPR020479">
    <property type="entry name" value="HD_metazoa"/>
</dbReference>
<protein>
    <submittedName>
        <fullName evidence="8">DLLH-like protein</fullName>
    </submittedName>
</protein>
<keyword evidence="3 4" id="KW-0539">Nucleus</keyword>
<evidence type="ECO:0000313" key="9">
    <source>
        <dbReference type="Proteomes" id="UP001164746"/>
    </source>
</evidence>
<keyword evidence="1 4" id="KW-0238">DNA-binding</keyword>
<dbReference type="PRINTS" id="PR00031">
    <property type="entry name" value="HTHREPRESSR"/>
</dbReference>
<dbReference type="SMART" id="SM00389">
    <property type="entry name" value="HOX"/>
    <property type="match status" value="1"/>
</dbReference>
<dbReference type="Pfam" id="PF00046">
    <property type="entry name" value="Homeodomain"/>
    <property type="match status" value="1"/>
</dbReference>
<evidence type="ECO:0000256" key="6">
    <source>
        <dbReference type="SAM" id="MobiDB-lite"/>
    </source>
</evidence>
<evidence type="ECO:0000256" key="3">
    <source>
        <dbReference type="ARBA" id="ARBA00023242"/>
    </source>
</evidence>
<proteinExistence type="predicted"/>
<feature type="compositionally biased region" description="Polar residues" evidence="6">
    <location>
        <begin position="188"/>
        <end position="198"/>
    </location>
</feature>
<dbReference type="PROSITE" id="PS00027">
    <property type="entry name" value="HOMEOBOX_1"/>
    <property type="match status" value="1"/>
</dbReference>
<dbReference type="InterPro" id="IPR017970">
    <property type="entry name" value="Homeobox_CS"/>
</dbReference>
<sequence length="314" mass="34437">MLNIGGVPEGMDPEMAHQHQKSAFMEMQNQGMGPGMGHPAYPNRGLYQGHPHAGQYDAGLVTSQSSRGITGYPFPMNSMSMSPTSAYNHGAPGHPFSMPSYHQSTTPPREDKPNMEDLRMTKGKKMRKPRTIYSSLQLQQLNRRFQRTQYLALPERAELAASLGLTQTQVKIWFQNRRSKYKKIMKQSPGSTPSQMSGGNPGSVTPQPQQGQGSPPPPSSAQHPGEGIPTSQHGQHQQAAPLSNNNSVPNGHHHGMMPPQSSSVSPQPEMKWSDINNMNSSSASNAYMSGMPMSAMAPHHYSWYSNPHQQSLLT</sequence>
<accession>A0ABY7E4B2</accession>
<evidence type="ECO:0000256" key="5">
    <source>
        <dbReference type="RuleBase" id="RU000682"/>
    </source>
</evidence>
<evidence type="ECO:0000313" key="8">
    <source>
        <dbReference type="EMBL" id="WAR04852.1"/>
    </source>
</evidence>
<reference evidence="8" key="1">
    <citation type="submission" date="2022-11" db="EMBL/GenBank/DDBJ databases">
        <title>Centuries of genome instability and evolution in soft-shell clam transmissible cancer (bioRxiv).</title>
        <authorList>
            <person name="Hart S.F.M."/>
            <person name="Yonemitsu M.A."/>
            <person name="Giersch R.M."/>
            <person name="Beal B.F."/>
            <person name="Arriagada G."/>
            <person name="Davis B.W."/>
            <person name="Ostrander E.A."/>
            <person name="Goff S.P."/>
            <person name="Metzger M.J."/>
        </authorList>
    </citation>
    <scope>NUCLEOTIDE SEQUENCE</scope>
    <source>
        <strain evidence="8">MELC-2E11</strain>
        <tissue evidence="8">Siphon/mantle</tissue>
    </source>
</reference>
<dbReference type="CDD" id="cd00086">
    <property type="entry name" value="homeodomain"/>
    <property type="match status" value="1"/>
</dbReference>
<gene>
    <name evidence="8" type="ORF">MAR_020221</name>
</gene>
<feature type="compositionally biased region" description="Low complexity" evidence="6">
    <location>
        <begin position="258"/>
        <end position="268"/>
    </location>
</feature>
<dbReference type="PROSITE" id="PS50071">
    <property type="entry name" value="HOMEOBOX_2"/>
    <property type="match status" value="1"/>
</dbReference>
<comment type="subcellular location">
    <subcellularLocation>
        <location evidence="4 5">Nucleus</location>
    </subcellularLocation>
</comment>
<name>A0ABY7E4B2_MYAAR</name>
<dbReference type="PRINTS" id="PR00024">
    <property type="entry name" value="HOMEOBOX"/>
</dbReference>
<keyword evidence="2 4" id="KW-0371">Homeobox</keyword>